<keyword evidence="2" id="KW-0444">Lipid biosynthesis</keyword>
<evidence type="ECO:0000256" key="10">
    <source>
        <dbReference type="ARBA" id="ARBA00047785"/>
    </source>
</evidence>
<evidence type="ECO:0000256" key="7">
    <source>
        <dbReference type="ARBA" id="ARBA00039058"/>
    </source>
</evidence>
<sequence length="252" mass="28269">MPNQSRVSSSGRNLTSSVATKPAQIVAAQRLRHEVFTSEYGADLETGTGIDQDRFDPWCEHFVVIDESGEVVATTRLLHGEVATKIDGFYSEDEFDLERLKRNPGLFAELGRTCIRSDCRSGAALSMLWSTVAQYLAQERIDYLLGCASISMLDGGYKAWRITQQLQRDHMAADDFRVTPKRILPHPASQPLKTAKVEIPPLIRTYMRLGAEVCGEPCWDPAFRCADLLVLLDVDKLAARYARRYKLEARTA</sequence>
<dbReference type="EC" id="2.3.2.30" evidence="7"/>
<evidence type="ECO:0000256" key="1">
    <source>
        <dbReference type="ARBA" id="ARBA00005189"/>
    </source>
</evidence>
<dbReference type="GO" id="GO:0006629">
    <property type="term" value="P:lipid metabolic process"/>
    <property type="evidence" value="ECO:0007669"/>
    <property type="project" value="UniProtKB-KW"/>
</dbReference>
<dbReference type="GO" id="GO:0043810">
    <property type="term" value="F:ornithine-acyl [acyl carrier protein] N-acyltransferase activity"/>
    <property type="evidence" value="ECO:0007669"/>
    <property type="project" value="UniProtKB-EC"/>
</dbReference>
<dbReference type="PANTHER" id="PTHR37323">
    <property type="entry name" value="GCN5-RELATED N-ACETYLTRANSFERASE"/>
    <property type="match status" value="1"/>
</dbReference>
<dbReference type="PANTHER" id="PTHR37323:SF1">
    <property type="entry name" value="L-ORNITHINE N(ALPHA)-ACYLTRANSFERASE"/>
    <property type="match status" value="1"/>
</dbReference>
<dbReference type="STRING" id="330734.ABA45_16035"/>
<proteinExistence type="inferred from homology"/>
<dbReference type="Pfam" id="PF13444">
    <property type="entry name" value="Acetyltransf_5"/>
    <property type="match status" value="1"/>
</dbReference>
<comment type="catalytic activity">
    <reaction evidence="10">
        <text>a (3R)-hydroxyacyl-[ACP] + L-ornithine = a lyso-ornithine lipid + holo-[ACP] + H(+)</text>
        <dbReference type="Rhea" id="RHEA:20633"/>
        <dbReference type="Rhea" id="RHEA-COMP:9685"/>
        <dbReference type="Rhea" id="RHEA-COMP:9945"/>
        <dbReference type="ChEBI" id="CHEBI:15378"/>
        <dbReference type="ChEBI" id="CHEBI:46911"/>
        <dbReference type="ChEBI" id="CHEBI:64479"/>
        <dbReference type="ChEBI" id="CHEBI:78827"/>
        <dbReference type="ChEBI" id="CHEBI:138482"/>
        <dbReference type="EC" id="2.3.2.30"/>
    </reaction>
    <physiologicalReaction direction="left-to-right" evidence="10">
        <dbReference type="Rhea" id="RHEA:20634"/>
    </physiologicalReaction>
</comment>
<dbReference type="RefSeq" id="WP_048389175.1">
    <property type="nucleotide sequence ID" value="NZ_CP011494.1"/>
</dbReference>
<evidence type="ECO:0000256" key="3">
    <source>
        <dbReference type="ARBA" id="ARBA00022679"/>
    </source>
</evidence>
<comment type="similarity">
    <text evidence="6">Belongs to the acetyltransferase family. OlsB subfamily.</text>
</comment>
<evidence type="ECO:0000256" key="2">
    <source>
        <dbReference type="ARBA" id="ARBA00022516"/>
    </source>
</evidence>
<keyword evidence="4" id="KW-0443">Lipid metabolism</keyword>
<comment type="function">
    <text evidence="9">Catalyzes the first step in the biosynthesis of ornithine lipids, which are phosphorus-free membrane lipids. Catalyzes the 3-hydroxyacyl-acyl carrier protein-dependent acylation of ornithine to form lyso-ornithine lipid (LOL).</text>
</comment>
<dbReference type="InterPro" id="IPR052351">
    <property type="entry name" value="Ornithine_N-alpha-AT"/>
</dbReference>
<dbReference type="KEGG" id="mpq:ABA45_16035"/>
<dbReference type="SUPFAM" id="SSF55729">
    <property type="entry name" value="Acyl-CoA N-acyltransferases (Nat)"/>
    <property type="match status" value="1"/>
</dbReference>
<evidence type="ECO:0000313" key="12">
    <source>
        <dbReference type="Proteomes" id="UP000036406"/>
    </source>
</evidence>
<name>A0A0H4I9J2_9GAMM</name>
<gene>
    <name evidence="11" type="ORF">ABA45_16035</name>
</gene>
<accession>A0A0H4I9J2</accession>
<evidence type="ECO:0000256" key="6">
    <source>
        <dbReference type="ARBA" id="ARBA00038095"/>
    </source>
</evidence>
<evidence type="ECO:0000256" key="4">
    <source>
        <dbReference type="ARBA" id="ARBA00023098"/>
    </source>
</evidence>
<evidence type="ECO:0000256" key="5">
    <source>
        <dbReference type="ARBA" id="ARBA00023315"/>
    </source>
</evidence>
<evidence type="ECO:0000313" key="11">
    <source>
        <dbReference type="EMBL" id="AKO54415.1"/>
    </source>
</evidence>
<evidence type="ECO:0000256" key="8">
    <source>
        <dbReference type="ARBA" id="ARBA00039866"/>
    </source>
</evidence>
<evidence type="ECO:0000256" key="9">
    <source>
        <dbReference type="ARBA" id="ARBA00045724"/>
    </source>
</evidence>
<dbReference type="AlphaFoldDB" id="A0A0H4I9J2"/>
<reference evidence="11 12" key="1">
    <citation type="submission" date="2015-05" db="EMBL/GenBank/DDBJ databases">
        <title>Complete genome of Marinobacter psychrophilus strain 20041T isolated from sea-ice of the Canadian Basin.</title>
        <authorList>
            <person name="Song L."/>
            <person name="Ren L."/>
            <person name="Yu Y."/>
            <person name="Wang X."/>
        </authorList>
    </citation>
    <scope>NUCLEOTIDE SEQUENCE [LARGE SCALE GENOMIC DNA]</scope>
    <source>
        <strain evidence="11 12">20041</strain>
    </source>
</reference>
<protein>
    <recommendedName>
        <fullName evidence="8">L-ornithine N(alpha)-acyltransferase</fullName>
        <ecNumber evidence="7">2.3.2.30</ecNumber>
    </recommendedName>
</protein>
<organism evidence="11 12">
    <name type="scientific">Marinobacter psychrophilus</name>
    <dbReference type="NCBI Taxonomy" id="330734"/>
    <lineage>
        <taxon>Bacteria</taxon>
        <taxon>Pseudomonadati</taxon>
        <taxon>Pseudomonadota</taxon>
        <taxon>Gammaproteobacteria</taxon>
        <taxon>Pseudomonadales</taxon>
        <taxon>Marinobacteraceae</taxon>
        <taxon>Marinobacter</taxon>
    </lineage>
</organism>
<keyword evidence="3" id="KW-0808">Transferase</keyword>
<dbReference type="Gene3D" id="3.40.630.30">
    <property type="match status" value="1"/>
</dbReference>
<dbReference type="EMBL" id="CP011494">
    <property type="protein sequence ID" value="AKO54415.1"/>
    <property type="molecule type" value="Genomic_DNA"/>
</dbReference>
<dbReference type="Proteomes" id="UP000036406">
    <property type="component" value="Chromosome"/>
</dbReference>
<keyword evidence="5" id="KW-0012">Acyltransferase</keyword>
<comment type="pathway">
    <text evidence="1">Lipid metabolism.</text>
</comment>
<dbReference type="PATRIC" id="fig|330734.3.peg.3375"/>
<keyword evidence="12" id="KW-1185">Reference proteome</keyword>
<dbReference type="InterPro" id="IPR016181">
    <property type="entry name" value="Acyl_CoA_acyltransferase"/>
</dbReference>